<accession>A0A011ME75</accession>
<dbReference type="AlphaFoldDB" id="A0A011ME75"/>
<dbReference type="EMBL" id="JFAX01000006">
    <property type="protein sequence ID" value="EXI68083.1"/>
    <property type="molecule type" value="Genomic_DNA"/>
</dbReference>
<evidence type="ECO:0000256" key="1">
    <source>
        <dbReference type="SAM" id="MobiDB-lite"/>
    </source>
</evidence>
<gene>
    <name evidence="2" type="ORF">AW08_01300</name>
</gene>
<evidence type="ECO:0000313" key="2">
    <source>
        <dbReference type="EMBL" id="EXI68083.1"/>
    </source>
</evidence>
<protein>
    <submittedName>
        <fullName evidence="2">Uncharacterized protein</fullName>
    </submittedName>
</protein>
<evidence type="ECO:0000313" key="3">
    <source>
        <dbReference type="Proteomes" id="UP000020218"/>
    </source>
</evidence>
<keyword evidence="3" id="KW-1185">Reference proteome</keyword>
<feature type="region of interest" description="Disordered" evidence="1">
    <location>
        <begin position="1"/>
        <end position="20"/>
    </location>
</feature>
<feature type="region of interest" description="Disordered" evidence="1">
    <location>
        <begin position="61"/>
        <end position="82"/>
    </location>
</feature>
<sequence>MRSISSSSVSSTCHSTPEKSCEYMLRPSISTSSLLEKRLLKPRMLTAQRLFAKRATLTPGARRRASGMLVAPERSMSSRVMT</sequence>
<organism evidence="2 3">
    <name type="scientific">Candidatus Accumulibacter adjunctus</name>
    <dbReference type="NCBI Taxonomy" id="1454001"/>
    <lineage>
        <taxon>Bacteria</taxon>
        <taxon>Pseudomonadati</taxon>
        <taxon>Pseudomonadota</taxon>
        <taxon>Betaproteobacteria</taxon>
        <taxon>Candidatus Accumulibacter</taxon>
    </lineage>
</organism>
<dbReference type="STRING" id="1454001.AW08_01300"/>
<reference evidence="2" key="1">
    <citation type="submission" date="2014-02" db="EMBL/GenBank/DDBJ databases">
        <title>Expanding our view of genomic diversity in Candidatus Accumulibacter clades.</title>
        <authorList>
            <person name="Skennerton C.T."/>
            <person name="Barr J.J."/>
            <person name="Slater F.R."/>
            <person name="Bond P.L."/>
            <person name="Tyson G.W."/>
        </authorList>
    </citation>
    <scope>NUCLEOTIDE SEQUENCE [LARGE SCALE GENOMIC DNA]</scope>
</reference>
<dbReference type="Proteomes" id="UP000020218">
    <property type="component" value="Unassembled WGS sequence"/>
</dbReference>
<proteinExistence type="predicted"/>
<comment type="caution">
    <text evidence="2">The sequence shown here is derived from an EMBL/GenBank/DDBJ whole genome shotgun (WGS) entry which is preliminary data.</text>
</comment>
<feature type="compositionally biased region" description="Low complexity" evidence="1">
    <location>
        <begin position="1"/>
        <end position="15"/>
    </location>
</feature>
<name>A0A011ME75_9PROT</name>